<gene>
    <name evidence="2" type="ORF">SAMN05660236_5265</name>
</gene>
<dbReference type="GO" id="GO:0004519">
    <property type="term" value="F:endonuclease activity"/>
    <property type="evidence" value="ECO:0007669"/>
    <property type="project" value="UniProtKB-KW"/>
</dbReference>
<accession>A0A1T5MF53</accession>
<dbReference type="Pfam" id="PF14279">
    <property type="entry name" value="HNH_5"/>
    <property type="match status" value="1"/>
</dbReference>
<dbReference type="PANTHER" id="PTHR33877:SF2">
    <property type="entry name" value="OS07G0170200 PROTEIN"/>
    <property type="match status" value="1"/>
</dbReference>
<dbReference type="SMART" id="SM00507">
    <property type="entry name" value="HNHc"/>
    <property type="match status" value="1"/>
</dbReference>
<evidence type="ECO:0000259" key="1">
    <source>
        <dbReference type="SMART" id="SM00507"/>
    </source>
</evidence>
<dbReference type="PANTHER" id="PTHR33877">
    <property type="entry name" value="SLL1193 PROTEIN"/>
    <property type="match status" value="1"/>
</dbReference>
<protein>
    <submittedName>
        <fullName evidence="2">5-methylcytosine-specific restriction endonuclease McrA</fullName>
    </submittedName>
</protein>
<organism evidence="2 3">
    <name type="scientific">Ohtaekwangia koreensis</name>
    <dbReference type="NCBI Taxonomy" id="688867"/>
    <lineage>
        <taxon>Bacteria</taxon>
        <taxon>Pseudomonadati</taxon>
        <taxon>Bacteroidota</taxon>
        <taxon>Cytophagia</taxon>
        <taxon>Cytophagales</taxon>
        <taxon>Fulvivirgaceae</taxon>
        <taxon>Ohtaekwangia</taxon>
    </lineage>
</organism>
<reference evidence="2 3" key="1">
    <citation type="submission" date="2017-02" db="EMBL/GenBank/DDBJ databases">
        <authorList>
            <person name="Peterson S.W."/>
        </authorList>
    </citation>
    <scope>NUCLEOTIDE SEQUENCE [LARGE SCALE GENOMIC DNA]</scope>
    <source>
        <strain evidence="2 3">DSM 25262</strain>
    </source>
</reference>
<dbReference type="InterPro" id="IPR052892">
    <property type="entry name" value="NA-targeting_endonuclease"/>
</dbReference>
<dbReference type="OrthoDB" id="9802901at2"/>
<keyword evidence="2" id="KW-0378">Hydrolase</keyword>
<dbReference type="Proteomes" id="UP000190961">
    <property type="component" value="Unassembled WGS sequence"/>
</dbReference>
<dbReference type="CDD" id="cd00085">
    <property type="entry name" value="HNHc"/>
    <property type="match status" value="1"/>
</dbReference>
<feature type="domain" description="HNH nuclease" evidence="1">
    <location>
        <begin position="71"/>
        <end position="121"/>
    </location>
</feature>
<dbReference type="InterPro" id="IPR003615">
    <property type="entry name" value="HNH_nuc"/>
</dbReference>
<dbReference type="EMBL" id="FUZU01000004">
    <property type="protein sequence ID" value="SKC86822.1"/>
    <property type="molecule type" value="Genomic_DNA"/>
</dbReference>
<name>A0A1T5MF53_9BACT</name>
<proteinExistence type="predicted"/>
<keyword evidence="2" id="KW-0540">Nuclease</keyword>
<dbReference type="Gene3D" id="1.10.30.50">
    <property type="match status" value="1"/>
</dbReference>
<dbReference type="RefSeq" id="WP_079689751.1">
    <property type="nucleotide sequence ID" value="NZ_FUZU01000004.1"/>
</dbReference>
<sequence>MNSRVLVLNQDNSPLMVCSVERAFILVFLNKSEMVRASNGYKLHSVSKSFPMPSVIRLNRYVNAPYKGVNLTRQNIFKRDNHECQYCGTRKELTIDHVTPRARGGVDTWLNLVTACKKCNAKKGDYTPEEANMPLRRKPHKPSYSIFLKDHMNGQAGEWDSFLTGHHGHH</sequence>
<keyword evidence="2" id="KW-0255">Endonuclease</keyword>
<evidence type="ECO:0000313" key="2">
    <source>
        <dbReference type="EMBL" id="SKC86822.1"/>
    </source>
</evidence>
<evidence type="ECO:0000313" key="3">
    <source>
        <dbReference type="Proteomes" id="UP000190961"/>
    </source>
</evidence>
<dbReference type="STRING" id="688867.SAMN05660236_5265"/>
<dbReference type="InterPro" id="IPR029471">
    <property type="entry name" value="HNH_5"/>
</dbReference>
<keyword evidence="3" id="KW-1185">Reference proteome</keyword>
<dbReference type="AlphaFoldDB" id="A0A1T5MF53"/>